<dbReference type="Proteomes" id="UP000007382">
    <property type="component" value="Chromosome"/>
</dbReference>
<evidence type="ECO:0008006" key="3">
    <source>
        <dbReference type="Google" id="ProtNLM"/>
    </source>
</evidence>
<keyword evidence="2" id="KW-1185">Reference proteome</keyword>
<proteinExistence type="predicted"/>
<accession>I0IQ06</accession>
<dbReference type="EMBL" id="AP012342">
    <property type="protein sequence ID" value="BAM07355.1"/>
    <property type="molecule type" value="Genomic_DNA"/>
</dbReference>
<dbReference type="OrthoDB" id="9815635at2"/>
<dbReference type="KEGG" id="lfc:LFE_1675"/>
<dbReference type="InterPro" id="IPR043129">
    <property type="entry name" value="ATPase_NBD"/>
</dbReference>
<dbReference type="AlphaFoldDB" id="I0IQ06"/>
<dbReference type="PATRIC" id="fig|1162668.3.peg.1994"/>
<dbReference type="SUPFAM" id="SSF53067">
    <property type="entry name" value="Actin-like ATPase domain"/>
    <property type="match status" value="1"/>
</dbReference>
<protein>
    <recommendedName>
        <fullName evidence="3">General secretion pathway protein L</fullName>
    </recommendedName>
</protein>
<reference evidence="2" key="2">
    <citation type="submission" date="2012-03" db="EMBL/GenBank/DDBJ databases">
        <title>The complete genome sequence of the pioneer microbe on fresh volcanic deposit, Leptospirillum ferrooxidans strain C2-3.</title>
        <authorList>
            <person name="Fujimura R."/>
            <person name="Sato Y."/>
            <person name="Nishizawa T."/>
            <person name="Nanba K."/>
            <person name="Oshima K."/>
            <person name="Hattori M."/>
            <person name="Kamijo T."/>
            <person name="Ohta H."/>
        </authorList>
    </citation>
    <scope>NUCLEOTIDE SEQUENCE [LARGE SCALE GENOMIC DNA]</scope>
    <source>
        <strain evidence="2">C2-3</strain>
    </source>
</reference>
<evidence type="ECO:0000313" key="2">
    <source>
        <dbReference type="Proteomes" id="UP000007382"/>
    </source>
</evidence>
<dbReference type="HOGENOM" id="CLU_616482_0_0_0"/>
<sequence length="444" mass="50589">MADTYLLTRFSDDDLEAYIARRDRSSWEIQNHFRWPISPKDFLDPEKPLKIPELDDLLAGKNVISILFWPPELSISESFMLPSLLKQELLPACENEMDALIPWPIEQCQTAIRTTREINSYRVFALTTPKAPMETAIRKLADHHLEPKHIFPESLLLAETQPKESLSEKNQKEFTLLCQEQITRMLILVLDGDFPVKELVIRDPSPEERIRQLENIFFAFSMEGQLLRIGNGATPLQKLPSKGANEDAAIMTGLKYLFPDGSLRRDLPDFRTGTLASEHEKKFLIKQLRPFVLLTTLFILAMGFDGWVHYEAIKSHVLAEKNLIRSIASKALDTSQIVDPIAQMEQKEKNLKKQSRMLSRGTDIIELLRAISIAPPNNMTFELVSLSIGAKSLNLSGKTDSFEHVETIRTELLKNPHIKKLSVQSARLGIDHRTVTFRMGGTHD</sequence>
<dbReference type="STRING" id="1162668.LFE_1675"/>
<gene>
    <name evidence="1" type="ordered locus">LFE_1675</name>
</gene>
<evidence type="ECO:0000313" key="1">
    <source>
        <dbReference type="EMBL" id="BAM07355.1"/>
    </source>
</evidence>
<dbReference type="Gene3D" id="3.30.420.380">
    <property type="match status" value="1"/>
</dbReference>
<organism evidence="1 2">
    <name type="scientific">Leptospirillum ferrooxidans (strain C2-3)</name>
    <dbReference type="NCBI Taxonomy" id="1162668"/>
    <lineage>
        <taxon>Bacteria</taxon>
        <taxon>Pseudomonadati</taxon>
        <taxon>Nitrospirota</taxon>
        <taxon>Nitrospiria</taxon>
        <taxon>Nitrospirales</taxon>
        <taxon>Nitrospiraceae</taxon>
        <taxon>Leptospirillum</taxon>
    </lineage>
</organism>
<dbReference type="RefSeq" id="WP_014449840.1">
    <property type="nucleotide sequence ID" value="NC_017094.1"/>
</dbReference>
<name>I0IQ06_LEPFC</name>
<reference evidence="1 2" key="1">
    <citation type="journal article" date="2012" name="J. Bacteriol.">
        <title>Complete Genome Sequence of Leptospirillum ferrooxidans Strain C2-3, Isolated from a Fresh Volcanic Ash Deposit on the Island of Miyake, Japan.</title>
        <authorList>
            <person name="Fujimura R."/>
            <person name="Sato Y."/>
            <person name="Nishizawa T."/>
            <person name="Oshima K."/>
            <person name="Kim S.-W."/>
            <person name="Hattori M."/>
            <person name="Kamijo T."/>
            <person name="Ohta H."/>
        </authorList>
    </citation>
    <scope>NUCLEOTIDE SEQUENCE [LARGE SCALE GENOMIC DNA]</scope>
    <source>
        <strain evidence="1 2">C2-3</strain>
    </source>
</reference>